<dbReference type="InterPro" id="IPR013325">
    <property type="entry name" value="RNA_pol_sigma_r2"/>
</dbReference>
<evidence type="ECO:0000313" key="3">
    <source>
        <dbReference type="Proteomes" id="UP000270046"/>
    </source>
</evidence>
<evidence type="ECO:0000313" key="2">
    <source>
        <dbReference type="EMBL" id="AYL95232.1"/>
    </source>
</evidence>
<dbReference type="RefSeq" id="WP_119408935.1">
    <property type="nucleotide sequence ID" value="NZ_CP032869.1"/>
</dbReference>
<dbReference type="KEGG" id="muh:HYN43_007970"/>
<name>A0A494VW70_9SPHI</name>
<keyword evidence="3" id="KW-1185">Reference proteome</keyword>
<evidence type="ECO:0000259" key="1">
    <source>
        <dbReference type="Pfam" id="PF04542"/>
    </source>
</evidence>
<organism evidence="2 3">
    <name type="scientific">Mucilaginibacter celer</name>
    <dbReference type="NCBI Taxonomy" id="2305508"/>
    <lineage>
        <taxon>Bacteria</taxon>
        <taxon>Pseudomonadati</taxon>
        <taxon>Bacteroidota</taxon>
        <taxon>Sphingobacteriia</taxon>
        <taxon>Sphingobacteriales</taxon>
        <taxon>Sphingobacteriaceae</taxon>
        <taxon>Mucilaginibacter</taxon>
    </lineage>
</organism>
<dbReference type="Gene3D" id="1.10.1740.10">
    <property type="match status" value="1"/>
</dbReference>
<dbReference type="GO" id="GO:0003700">
    <property type="term" value="F:DNA-binding transcription factor activity"/>
    <property type="evidence" value="ECO:0007669"/>
    <property type="project" value="InterPro"/>
</dbReference>
<gene>
    <name evidence="2" type="ORF">HYN43_007970</name>
</gene>
<accession>A0A494VW70</accession>
<feature type="domain" description="RNA polymerase sigma-70 region 2" evidence="1">
    <location>
        <begin position="30"/>
        <end position="95"/>
    </location>
</feature>
<dbReference type="GO" id="GO:0006352">
    <property type="term" value="P:DNA-templated transcription initiation"/>
    <property type="evidence" value="ECO:0007669"/>
    <property type="project" value="InterPro"/>
</dbReference>
<dbReference type="Proteomes" id="UP000270046">
    <property type="component" value="Chromosome"/>
</dbReference>
<proteinExistence type="predicted"/>
<protein>
    <recommendedName>
        <fullName evidence="1">RNA polymerase sigma-70 region 2 domain-containing protein</fullName>
    </recommendedName>
</protein>
<dbReference type="Pfam" id="PF04542">
    <property type="entry name" value="Sigma70_r2"/>
    <property type="match status" value="1"/>
</dbReference>
<reference evidence="2 3" key="1">
    <citation type="submission" date="2018-10" db="EMBL/GenBank/DDBJ databases">
        <title>Genome sequencing of Mucilaginibacter sp. HYN0043.</title>
        <authorList>
            <person name="Kim M."/>
            <person name="Yi H."/>
        </authorList>
    </citation>
    <scope>NUCLEOTIDE SEQUENCE [LARGE SCALE GENOMIC DNA]</scope>
    <source>
        <strain evidence="2 3">HYN0043</strain>
    </source>
</reference>
<dbReference type="OrthoDB" id="799948at2"/>
<dbReference type="EMBL" id="CP032869">
    <property type="protein sequence ID" value="AYL95232.1"/>
    <property type="molecule type" value="Genomic_DNA"/>
</dbReference>
<dbReference type="SUPFAM" id="SSF88946">
    <property type="entry name" value="Sigma2 domain of RNA polymerase sigma factors"/>
    <property type="match status" value="1"/>
</dbReference>
<dbReference type="AlphaFoldDB" id="A0A494VW70"/>
<sequence length="98" mass="11493">MKIYPAGTRISDADLCPLIRCDEKKGAGMLYDAYANFLFLNIMRKVQNRELAERLLEETFKKVWHSIPDYKINKERIYTWMKAIADDLAKHALSQLNK</sequence>
<dbReference type="InterPro" id="IPR007627">
    <property type="entry name" value="RNA_pol_sigma70_r2"/>
</dbReference>